<reference evidence="2 3" key="1">
    <citation type="journal article" date="2019" name="Int. J. Syst. Evol. Microbiol.">
        <title>Rufibacter sediminis sp. nov., isolated from freshwater lake sediment.</title>
        <authorList>
            <person name="Qu J.H."/>
            <person name="Zhang L.J."/>
            <person name="Fu Y.H."/>
            <person name="Li H.F."/>
        </authorList>
    </citation>
    <scope>NUCLEOTIDE SEQUENCE [LARGE SCALE GENOMIC DNA]</scope>
    <source>
        <strain evidence="2 3">H-1</strain>
    </source>
</reference>
<evidence type="ECO:0000313" key="2">
    <source>
        <dbReference type="EMBL" id="MBC3539534.1"/>
    </source>
</evidence>
<protein>
    <submittedName>
        <fullName evidence="2">Uncharacterized protein</fullName>
    </submittedName>
</protein>
<organism evidence="2 3">
    <name type="scientific">Rufibacter sediminis</name>
    <dbReference type="NCBI Taxonomy" id="2762756"/>
    <lineage>
        <taxon>Bacteria</taxon>
        <taxon>Pseudomonadati</taxon>
        <taxon>Bacteroidota</taxon>
        <taxon>Cytophagia</taxon>
        <taxon>Cytophagales</taxon>
        <taxon>Hymenobacteraceae</taxon>
        <taxon>Rufibacter</taxon>
    </lineage>
</organism>
<feature type="transmembrane region" description="Helical" evidence="1">
    <location>
        <begin position="7"/>
        <end position="25"/>
    </location>
</feature>
<proteinExistence type="predicted"/>
<comment type="caution">
    <text evidence="2">The sequence shown here is derived from an EMBL/GenBank/DDBJ whole genome shotgun (WGS) entry which is preliminary data.</text>
</comment>
<keyword evidence="1" id="KW-1133">Transmembrane helix</keyword>
<evidence type="ECO:0000313" key="3">
    <source>
        <dbReference type="Proteomes" id="UP000659698"/>
    </source>
</evidence>
<dbReference type="Proteomes" id="UP000659698">
    <property type="component" value="Unassembled WGS sequence"/>
</dbReference>
<keyword evidence="1" id="KW-0472">Membrane</keyword>
<dbReference type="RefSeq" id="WP_186635385.1">
    <property type="nucleotide sequence ID" value="NZ_JACOAF010000020.1"/>
</dbReference>
<accession>A0ABR6VQT9</accession>
<name>A0ABR6VQT9_9BACT</name>
<keyword evidence="3" id="KW-1185">Reference proteome</keyword>
<dbReference type="EMBL" id="JACOAF010000020">
    <property type="protein sequence ID" value="MBC3539534.1"/>
    <property type="molecule type" value="Genomic_DNA"/>
</dbReference>
<keyword evidence="1" id="KW-0812">Transmembrane</keyword>
<gene>
    <name evidence="2" type="ORF">H7U12_07550</name>
</gene>
<feature type="transmembrane region" description="Helical" evidence="1">
    <location>
        <begin position="31"/>
        <end position="47"/>
    </location>
</feature>
<sequence>MTLKQTIYMALAVAFLVIGVHQSIVNGVVESYWIIMLSIIFLMLFRMNKAKP</sequence>
<evidence type="ECO:0000256" key="1">
    <source>
        <dbReference type="SAM" id="Phobius"/>
    </source>
</evidence>